<keyword evidence="2" id="KW-1185">Reference proteome</keyword>
<dbReference type="Proteomes" id="UP000821865">
    <property type="component" value="Chromosome 8"/>
</dbReference>
<reference evidence="1" key="1">
    <citation type="submission" date="2020-05" db="EMBL/GenBank/DDBJ databases">
        <title>Large-scale comparative analyses of tick genomes elucidate their genetic diversity and vector capacities.</title>
        <authorList>
            <person name="Jia N."/>
            <person name="Wang J."/>
            <person name="Shi W."/>
            <person name="Du L."/>
            <person name="Sun Y."/>
            <person name="Zhan W."/>
            <person name="Jiang J."/>
            <person name="Wang Q."/>
            <person name="Zhang B."/>
            <person name="Ji P."/>
            <person name="Sakyi L.B."/>
            <person name="Cui X."/>
            <person name="Yuan T."/>
            <person name="Jiang B."/>
            <person name="Yang W."/>
            <person name="Lam T.T.-Y."/>
            <person name="Chang Q."/>
            <person name="Ding S."/>
            <person name="Wang X."/>
            <person name="Zhu J."/>
            <person name="Ruan X."/>
            <person name="Zhao L."/>
            <person name="Wei J."/>
            <person name="Que T."/>
            <person name="Du C."/>
            <person name="Cheng J."/>
            <person name="Dai P."/>
            <person name="Han X."/>
            <person name="Huang E."/>
            <person name="Gao Y."/>
            <person name="Liu J."/>
            <person name="Shao H."/>
            <person name="Ye R."/>
            <person name="Li L."/>
            <person name="Wei W."/>
            <person name="Wang X."/>
            <person name="Wang C."/>
            <person name="Yang T."/>
            <person name="Huo Q."/>
            <person name="Li W."/>
            <person name="Guo W."/>
            <person name="Chen H."/>
            <person name="Zhou L."/>
            <person name="Ni X."/>
            <person name="Tian J."/>
            <person name="Zhou Y."/>
            <person name="Sheng Y."/>
            <person name="Liu T."/>
            <person name="Pan Y."/>
            <person name="Xia L."/>
            <person name="Li J."/>
            <person name="Zhao F."/>
            <person name="Cao W."/>
        </authorList>
    </citation>
    <scope>NUCLEOTIDE SEQUENCE</scope>
    <source>
        <strain evidence="1">Dsil-2018</strain>
    </source>
</reference>
<accession>A0ACB8CBR0</accession>
<dbReference type="EMBL" id="CM023477">
    <property type="protein sequence ID" value="KAH7938280.1"/>
    <property type="molecule type" value="Genomic_DNA"/>
</dbReference>
<evidence type="ECO:0000313" key="1">
    <source>
        <dbReference type="EMBL" id="KAH7938280.1"/>
    </source>
</evidence>
<evidence type="ECO:0000313" key="2">
    <source>
        <dbReference type="Proteomes" id="UP000821865"/>
    </source>
</evidence>
<proteinExistence type="predicted"/>
<name>A0ACB8CBR0_DERSI</name>
<protein>
    <submittedName>
        <fullName evidence="1">Uncharacterized protein</fullName>
    </submittedName>
</protein>
<gene>
    <name evidence="1" type="ORF">HPB49_022034</name>
</gene>
<sequence>MKQLFVQEWQHATTDDNDNEKSLVPGFRGDSCRKAGGKPGSFVEDFSKQKKKKILKTMPDDLSPSRQDAIYLTDRAKLIFVPAQVNGKDVKALVDSGASITVVSKNEIPELNITKD</sequence>
<organism evidence="1 2">
    <name type="scientific">Dermacentor silvarum</name>
    <name type="common">Tick</name>
    <dbReference type="NCBI Taxonomy" id="543639"/>
    <lineage>
        <taxon>Eukaryota</taxon>
        <taxon>Metazoa</taxon>
        <taxon>Ecdysozoa</taxon>
        <taxon>Arthropoda</taxon>
        <taxon>Chelicerata</taxon>
        <taxon>Arachnida</taxon>
        <taxon>Acari</taxon>
        <taxon>Parasitiformes</taxon>
        <taxon>Ixodida</taxon>
        <taxon>Ixodoidea</taxon>
        <taxon>Ixodidae</taxon>
        <taxon>Rhipicephalinae</taxon>
        <taxon>Dermacentor</taxon>
    </lineage>
</organism>
<comment type="caution">
    <text evidence="1">The sequence shown here is derived from an EMBL/GenBank/DDBJ whole genome shotgun (WGS) entry which is preliminary data.</text>
</comment>